<keyword evidence="2" id="KW-0472">Membrane</keyword>
<dbReference type="SUPFAM" id="SSF110997">
    <property type="entry name" value="Sporulation related repeat"/>
    <property type="match status" value="1"/>
</dbReference>
<dbReference type="Pfam" id="PF05036">
    <property type="entry name" value="SPOR"/>
    <property type="match status" value="1"/>
</dbReference>
<dbReference type="PROSITE" id="PS51724">
    <property type="entry name" value="SPOR"/>
    <property type="match status" value="1"/>
</dbReference>
<dbReference type="RefSeq" id="WP_121217689.1">
    <property type="nucleotide sequence ID" value="NZ_RBIG01000001.1"/>
</dbReference>
<dbReference type="GO" id="GO:0042834">
    <property type="term" value="F:peptidoglycan binding"/>
    <property type="evidence" value="ECO:0007669"/>
    <property type="project" value="InterPro"/>
</dbReference>
<dbReference type="OrthoDB" id="7338235at2"/>
<dbReference type="InterPro" id="IPR007730">
    <property type="entry name" value="SPOR-like_dom"/>
</dbReference>
<name>A0A420WQ54_9PROT</name>
<comment type="caution">
    <text evidence="4">The sequence shown here is derived from an EMBL/GenBank/DDBJ whole genome shotgun (WGS) entry which is preliminary data.</text>
</comment>
<evidence type="ECO:0000256" key="1">
    <source>
        <dbReference type="SAM" id="MobiDB-lite"/>
    </source>
</evidence>
<feature type="compositionally biased region" description="Pro residues" evidence="1">
    <location>
        <begin position="128"/>
        <end position="144"/>
    </location>
</feature>
<evidence type="ECO:0000256" key="2">
    <source>
        <dbReference type="SAM" id="Phobius"/>
    </source>
</evidence>
<feature type="transmembrane region" description="Helical" evidence="2">
    <location>
        <begin position="48"/>
        <end position="69"/>
    </location>
</feature>
<feature type="compositionally biased region" description="Low complexity" evidence="1">
    <location>
        <begin position="198"/>
        <end position="215"/>
    </location>
</feature>
<dbReference type="EMBL" id="RBIG01000001">
    <property type="protein sequence ID" value="RKQ72996.1"/>
    <property type="molecule type" value="Genomic_DNA"/>
</dbReference>
<keyword evidence="2" id="KW-1133">Transmembrane helix</keyword>
<evidence type="ECO:0000313" key="4">
    <source>
        <dbReference type="EMBL" id="RKQ72996.1"/>
    </source>
</evidence>
<organism evidence="4 5">
    <name type="scientific">Oceanibaculum indicum</name>
    <dbReference type="NCBI Taxonomy" id="526216"/>
    <lineage>
        <taxon>Bacteria</taxon>
        <taxon>Pseudomonadati</taxon>
        <taxon>Pseudomonadota</taxon>
        <taxon>Alphaproteobacteria</taxon>
        <taxon>Rhodospirillales</taxon>
        <taxon>Oceanibaculaceae</taxon>
        <taxon>Oceanibaculum</taxon>
    </lineage>
</organism>
<evidence type="ECO:0000313" key="5">
    <source>
        <dbReference type="Proteomes" id="UP000277424"/>
    </source>
</evidence>
<feature type="compositionally biased region" description="Low complexity" evidence="1">
    <location>
        <begin position="145"/>
        <end position="169"/>
    </location>
</feature>
<feature type="compositionally biased region" description="Basic and acidic residues" evidence="1">
    <location>
        <begin position="20"/>
        <end position="33"/>
    </location>
</feature>
<dbReference type="Gene3D" id="3.30.70.1070">
    <property type="entry name" value="Sporulation related repeat"/>
    <property type="match status" value="1"/>
</dbReference>
<dbReference type="Proteomes" id="UP000277424">
    <property type="component" value="Unassembled WGS sequence"/>
</dbReference>
<dbReference type="AlphaFoldDB" id="A0A420WQ54"/>
<sequence length="336" mass="34923">MSYERDQDPMDRPPLPPEPDEFRRGRRGRDGGRDGGAGDGGGKPRSRALPIFIALFAVGAFGGIVWYAYTQGVQSGVSTVAPVIKADDGPTKARPEQPGGLQVPHQDKQVFQRLLPEGQAPQTVERLLPPPPEPLQPPPAPEPAPSAAAPAQPQSQPLPSQSVAERPVATPQPAPQVVPQGTPPVPSAAPAPQPPQDAPANAPANPPAQTQQAAKPPAPQPAPAPAPAPQPAAEPKPAPAPAQTQQASIAAVSGGGFKVQLAAVRSDEAAKQEWNRLKNRYKEELGALSLTVQRVDLGAGKGIYHRIQAGPLDEAAAERACTALKAKNQACLVVRP</sequence>
<feature type="compositionally biased region" description="Pro residues" evidence="1">
    <location>
        <begin position="216"/>
        <end position="240"/>
    </location>
</feature>
<dbReference type="InterPro" id="IPR036680">
    <property type="entry name" value="SPOR-like_sf"/>
</dbReference>
<protein>
    <submittedName>
        <fullName evidence="4">Sporulation related protein</fullName>
    </submittedName>
</protein>
<feature type="domain" description="SPOR" evidence="3">
    <location>
        <begin position="251"/>
        <end position="336"/>
    </location>
</feature>
<feature type="compositionally biased region" description="Gly residues" evidence="1">
    <location>
        <begin position="34"/>
        <end position="43"/>
    </location>
</feature>
<feature type="compositionally biased region" description="Pro residues" evidence="1">
    <location>
        <begin position="170"/>
        <end position="197"/>
    </location>
</feature>
<feature type="region of interest" description="Disordered" evidence="1">
    <location>
        <begin position="123"/>
        <end position="251"/>
    </location>
</feature>
<gene>
    <name evidence="4" type="ORF">BCL74_0766</name>
</gene>
<feature type="compositionally biased region" description="Basic and acidic residues" evidence="1">
    <location>
        <begin position="1"/>
        <end position="11"/>
    </location>
</feature>
<accession>A0A420WQ54</accession>
<reference evidence="4 5" key="1">
    <citation type="submission" date="2018-10" db="EMBL/GenBank/DDBJ databases">
        <title>Comparative analysis of microorganisms from saline springs in Andes Mountain Range, Colombia.</title>
        <authorList>
            <person name="Rubin E."/>
        </authorList>
    </citation>
    <scope>NUCLEOTIDE SEQUENCE [LARGE SCALE GENOMIC DNA]</scope>
    <source>
        <strain evidence="4 5">USBA 36</strain>
    </source>
</reference>
<feature type="compositionally biased region" description="Low complexity" evidence="1">
    <location>
        <begin position="241"/>
        <end position="251"/>
    </location>
</feature>
<evidence type="ECO:0000259" key="3">
    <source>
        <dbReference type="PROSITE" id="PS51724"/>
    </source>
</evidence>
<feature type="region of interest" description="Disordered" evidence="1">
    <location>
        <begin position="1"/>
        <end position="46"/>
    </location>
</feature>
<keyword evidence="2" id="KW-0812">Transmembrane</keyword>
<proteinExistence type="predicted"/>